<name>A0A1S8X8I3_OPIVI</name>
<sequence length="105" mass="11680">MSVYTKPGHLDYTNVCENHASGPLLAATDIRWQLPSGQSHLFVVHDLLRHPAVSRDTTINGHKMRTLICNYVLITCMLSDQEAVSINGTIQNSTNIDRGHLPTTR</sequence>
<gene>
    <name evidence="1" type="ORF">X801_01038</name>
</gene>
<dbReference type="AlphaFoldDB" id="A0A1S8X8I3"/>
<evidence type="ECO:0000313" key="1">
    <source>
        <dbReference type="EMBL" id="OON23055.1"/>
    </source>
</evidence>
<reference evidence="1 2" key="1">
    <citation type="submission" date="2015-03" db="EMBL/GenBank/DDBJ databases">
        <title>Draft genome of the nematode, Opisthorchis viverrini.</title>
        <authorList>
            <person name="Mitreva M."/>
        </authorList>
    </citation>
    <scope>NUCLEOTIDE SEQUENCE [LARGE SCALE GENOMIC DNA]</scope>
    <source>
        <strain evidence="1">Khon Kaen</strain>
    </source>
</reference>
<protein>
    <submittedName>
        <fullName evidence="1">Uncharacterized protein</fullName>
    </submittedName>
</protein>
<evidence type="ECO:0000313" key="2">
    <source>
        <dbReference type="Proteomes" id="UP000243686"/>
    </source>
</evidence>
<proteinExistence type="predicted"/>
<dbReference type="Proteomes" id="UP000243686">
    <property type="component" value="Unassembled WGS sequence"/>
</dbReference>
<organism evidence="1 2">
    <name type="scientific">Opisthorchis viverrini</name>
    <name type="common">Southeast Asian liver fluke</name>
    <dbReference type="NCBI Taxonomy" id="6198"/>
    <lineage>
        <taxon>Eukaryota</taxon>
        <taxon>Metazoa</taxon>
        <taxon>Spiralia</taxon>
        <taxon>Lophotrochozoa</taxon>
        <taxon>Platyhelminthes</taxon>
        <taxon>Trematoda</taxon>
        <taxon>Digenea</taxon>
        <taxon>Opisthorchiida</taxon>
        <taxon>Opisthorchiata</taxon>
        <taxon>Opisthorchiidae</taxon>
        <taxon>Opisthorchis</taxon>
    </lineage>
</organism>
<keyword evidence="2" id="KW-1185">Reference proteome</keyword>
<accession>A0A1S8X8I3</accession>
<dbReference type="EMBL" id="KV891618">
    <property type="protein sequence ID" value="OON23055.1"/>
    <property type="molecule type" value="Genomic_DNA"/>
</dbReference>